<dbReference type="InterPro" id="IPR014756">
    <property type="entry name" value="Ig_E-set"/>
</dbReference>
<feature type="domain" description="IPT/TIG" evidence="1">
    <location>
        <begin position="53"/>
        <end position="111"/>
    </location>
</feature>
<dbReference type="Proteomes" id="UP000288079">
    <property type="component" value="Unassembled WGS sequence"/>
</dbReference>
<organism evidence="2 3">
    <name type="scientific">Bacteroides faecalis</name>
    <dbReference type="NCBI Taxonomy" id="2447885"/>
    <lineage>
        <taxon>Bacteria</taxon>
        <taxon>Pseudomonadati</taxon>
        <taxon>Bacteroidota</taxon>
        <taxon>Bacteroidia</taxon>
        <taxon>Bacteroidales</taxon>
        <taxon>Bacteroidaceae</taxon>
        <taxon>Bacteroides</taxon>
    </lineage>
</organism>
<evidence type="ECO:0000313" key="3">
    <source>
        <dbReference type="Proteomes" id="UP000288079"/>
    </source>
</evidence>
<evidence type="ECO:0000313" key="2">
    <source>
        <dbReference type="EMBL" id="GCB33213.1"/>
    </source>
</evidence>
<dbReference type="InterPro" id="IPR002909">
    <property type="entry name" value="IPT_dom"/>
</dbReference>
<keyword evidence="3" id="KW-1185">Reference proteome</keyword>
<reference evidence="2 3" key="1">
    <citation type="submission" date="2018-10" db="EMBL/GenBank/DDBJ databases">
        <title>Draft Genome Sequence of Bacteroides sp. KCTC 15687.</title>
        <authorList>
            <person name="Yu S.Y."/>
            <person name="Kim J.S."/>
            <person name="Oh B.S."/>
            <person name="Park S.H."/>
            <person name="Kang S.W."/>
            <person name="Park J.E."/>
            <person name="Choi S.H."/>
            <person name="Han K.I."/>
            <person name="Lee K.C."/>
            <person name="Eom M.K."/>
            <person name="Suh M.K."/>
            <person name="Lee D.H."/>
            <person name="Yoon H."/>
            <person name="Kim B."/>
            <person name="Yang S.J."/>
            <person name="Lee J.S."/>
            <person name="Lee J.H."/>
        </authorList>
    </citation>
    <scope>NUCLEOTIDE SEQUENCE [LARGE SCALE GENOMIC DNA]</scope>
    <source>
        <strain evidence="2 3">KCTC 15687</strain>
    </source>
</reference>
<evidence type="ECO:0000259" key="1">
    <source>
        <dbReference type="Pfam" id="PF01833"/>
    </source>
</evidence>
<gene>
    <name evidence="2" type="ORF">KGMB02408_01580</name>
</gene>
<dbReference type="Pfam" id="PF01833">
    <property type="entry name" value="TIG"/>
    <property type="match status" value="1"/>
</dbReference>
<dbReference type="InterPro" id="IPR013783">
    <property type="entry name" value="Ig-like_fold"/>
</dbReference>
<dbReference type="OrthoDB" id="791543at2"/>
<protein>
    <recommendedName>
        <fullName evidence="1">IPT/TIG domain-containing protein</fullName>
    </recommendedName>
</protein>
<dbReference type="InterPro" id="IPR011042">
    <property type="entry name" value="6-blade_b-propeller_TolB-like"/>
</dbReference>
<dbReference type="RefSeq" id="WP_125039622.1">
    <property type="nucleotide sequence ID" value="NZ_BHWB01000001.1"/>
</dbReference>
<dbReference type="SUPFAM" id="SSF81296">
    <property type="entry name" value="E set domains"/>
    <property type="match status" value="1"/>
</dbReference>
<comment type="caution">
    <text evidence="2">The sequence shown here is derived from an EMBL/GenBank/DDBJ whole genome shotgun (WGS) entry which is preliminary data.</text>
</comment>
<accession>A0A401LNY7</accession>
<name>A0A401LNY7_9BACE</name>
<dbReference type="EMBL" id="BHWB01000001">
    <property type="protein sequence ID" value="GCB33213.1"/>
    <property type="molecule type" value="Genomic_DNA"/>
</dbReference>
<dbReference type="AlphaFoldDB" id="A0A401LNY7"/>
<dbReference type="SUPFAM" id="SSF101898">
    <property type="entry name" value="NHL repeat"/>
    <property type="match status" value="1"/>
</dbReference>
<sequence>MENFKLNSGKVKAVLPIYMVLFSFFVICCDNNEIKSNSEFFYPPKADVESTFETFYPDSGGLGTKLIIKGSNFGTDTNYVRVTVNQLKAKVVRVNDNILYAVVPARADTGYVRLYIRKGEEEVEYTSDREFKYMFKSNVSTLIGTPGKQAADERLDGAYTVALLRRPWQIITDKDGTIYWSDEGRGQSKNGALRKASNGEVETLVYNSSGPYQSCNGFAFNSTQDTLFMANRWNSADVRNDVSVMYSTREANFVNVKALINFPKSSTASVAIHPKTGELFFDHNDEGAVYKYNKNAPNGYEKMFNVRGSYNAMDMRLLFNKEGDILYLVLRGKHCIYKVSYDAATHTFGTPEPFAGEWSTSGYENGEGLAARFNSPSSPCLDPEGNLLIPDKFNHCIRKITPKGTVSLYAGKPRESGHADGLPDKAKFFEPEALTFHRNTLYVADRGNHCIRKVVIE</sequence>
<dbReference type="Gene3D" id="2.120.10.30">
    <property type="entry name" value="TolB, C-terminal domain"/>
    <property type="match status" value="1"/>
</dbReference>
<proteinExistence type="predicted"/>
<dbReference type="CDD" id="cd00603">
    <property type="entry name" value="IPT_PCSR"/>
    <property type="match status" value="1"/>
</dbReference>
<dbReference type="PANTHER" id="PTHR13833:SF71">
    <property type="entry name" value="NHL DOMAIN-CONTAINING PROTEIN"/>
    <property type="match status" value="1"/>
</dbReference>
<dbReference type="PANTHER" id="PTHR13833">
    <property type="match status" value="1"/>
</dbReference>
<dbReference type="Gene3D" id="2.60.40.10">
    <property type="entry name" value="Immunoglobulins"/>
    <property type="match status" value="1"/>
</dbReference>